<evidence type="ECO:0000259" key="4">
    <source>
        <dbReference type="Pfam" id="PF10348"/>
    </source>
</evidence>
<accession>A0A5C3PTK0</accession>
<feature type="region of interest" description="Disordered" evidence="1">
    <location>
        <begin position="301"/>
        <end position="321"/>
    </location>
</feature>
<keyword evidence="2" id="KW-0812">Transmembrane</keyword>
<organism evidence="6 7">
    <name type="scientific">Polyporus arcularius HHB13444</name>
    <dbReference type="NCBI Taxonomy" id="1314778"/>
    <lineage>
        <taxon>Eukaryota</taxon>
        <taxon>Fungi</taxon>
        <taxon>Dikarya</taxon>
        <taxon>Basidiomycota</taxon>
        <taxon>Agaricomycotina</taxon>
        <taxon>Agaricomycetes</taxon>
        <taxon>Polyporales</taxon>
        <taxon>Polyporaceae</taxon>
        <taxon>Polyporus</taxon>
    </lineage>
</organism>
<feature type="transmembrane region" description="Helical" evidence="2">
    <location>
        <begin position="168"/>
        <end position="190"/>
    </location>
</feature>
<reference evidence="6 7" key="1">
    <citation type="journal article" date="2019" name="Nat. Ecol. Evol.">
        <title>Megaphylogeny resolves global patterns of mushroom evolution.</title>
        <authorList>
            <person name="Varga T."/>
            <person name="Krizsan K."/>
            <person name="Foldi C."/>
            <person name="Dima B."/>
            <person name="Sanchez-Garcia M."/>
            <person name="Sanchez-Ramirez S."/>
            <person name="Szollosi G.J."/>
            <person name="Szarkandi J.G."/>
            <person name="Papp V."/>
            <person name="Albert L."/>
            <person name="Andreopoulos W."/>
            <person name="Angelini C."/>
            <person name="Antonin V."/>
            <person name="Barry K.W."/>
            <person name="Bougher N.L."/>
            <person name="Buchanan P."/>
            <person name="Buyck B."/>
            <person name="Bense V."/>
            <person name="Catcheside P."/>
            <person name="Chovatia M."/>
            <person name="Cooper J."/>
            <person name="Damon W."/>
            <person name="Desjardin D."/>
            <person name="Finy P."/>
            <person name="Geml J."/>
            <person name="Haridas S."/>
            <person name="Hughes K."/>
            <person name="Justo A."/>
            <person name="Karasinski D."/>
            <person name="Kautmanova I."/>
            <person name="Kiss B."/>
            <person name="Kocsube S."/>
            <person name="Kotiranta H."/>
            <person name="LaButti K.M."/>
            <person name="Lechner B.E."/>
            <person name="Liimatainen K."/>
            <person name="Lipzen A."/>
            <person name="Lukacs Z."/>
            <person name="Mihaltcheva S."/>
            <person name="Morgado L.N."/>
            <person name="Niskanen T."/>
            <person name="Noordeloos M.E."/>
            <person name="Ohm R.A."/>
            <person name="Ortiz-Santana B."/>
            <person name="Ovrebo C."/>
            <person name="Racz N."/>
            <person name="Riley R."/>
            <person name="Savchenko A."/>
            <person name="Shiryaev A."/>
            <person name="Soop K."/>
            <person name="Spirin V."/>
            <person name="Szebenyi C."/>
            <person name="Tomsovsky M."/>
            <person name="Tulloss R.E."/>
            <person name="Uehling J."/>
            <person name="Grigoriev I.V."/>
            <person name="Vagvolgyi C."/>
            <person name="Papp T."/>
            <person name="Martin F.M."/>
            <person name="Miettinen O."/>
            <person name="Hibbett D.S."/>
            <person name="Nagy L.G."/>
        </authorList>
    </citation>
    <scope>NUCLEOTIDE SEQUENCE [LARGE SCALE GENOMIC DNA]</scope>
    <source>
        <strain evidence="6 7">HHB13444</strain>
    </source>
</reference>
<evidence type="ECO:0000256" key="3">
    <source>
        <dbReference type="SAM" id="SignalP"/>
    </source>
</evidence>
<proteinExistence type="predicted"/>
<dbReference type="Pfam" id="PF10348">
    <property type="entry name" value="DUF2427"/>
    <property type="match status" value="1"/>
</dbReference>
<keyword evidence="2" id="KW-1133">Transmembrane helix</keyword>
<dbReference type="PANTHER" id="PTHR31685:SF3">
    <property type="entry name" value="INTEGRAL MEMBRANE PROTEIN (AFU_ORTHOLOGUE AFUA_6G12730)"/>
    <property type="match status" value="1"/>
</dbReference>
<evidence type="ECO:0008006" key="8">
    <source>
        <dbReference type="Google" id="ProtNLM"/>
    </source>
</evidence>
<feature type="domain" description="DUF2427" evidence="4">
    <location>
        <begin position="96"/>
        <end position="176"/>
    </location>
</feature>
<dbReference type="InterPro" id="IPR018827">
    <property type="entry name" value="YTP1_C"/>
</dbReference>
<evidence type="ECO:0000256" key="2">
    <source>
        <dbReference type="SAM" id="Phobius"/>
    </source>
</evidence>
<feature type="transmembrane region" description="Helical" evidence="2">
    <location>
        <begin position="128"/>
        <end position="148"/>
    </location>
</feature>
<dbReference type="EMBL" id="ML210991">
    <property type="protein sequence ID" value="TFK92832.1"/>
    <property type="molecule type" value="Genomic_DNA"/>
</dbReference>
<evidence type="ECO:0000313" key="6">
    <source>
        <dbReference type="EMBL" id="TFK92832.1"/>
    </source>
</evidence>
<dbReference type="FunCoup" id="A0A5C3PTK0">
    <property type="interactions" value="21"/>
</dbReference>
<feature type="transmembrane region" description="Helical" evidence="2">
    <location>
        <begin position="581"/>
        <end position="598"/>
    </location>
</feature>
<feature type="domain" description="Protein YTP1-like C-terminal" evidence="5">
    <location>
        <begin position="358"/>
        <end position="640"/>
    </location>
</feature>
<dbReference type="Pfam" id="PF10355">
    <property type="entry name" value="Ytp1"/>
    <property type="match status" value="1"/>
</dbReference>
<protein>
    <recommendedName>
        <fullName evidence="8">Cytoplasmic protein</fullName>
    </recommendedName>
</protein>
<gene>
    <name evidence="6" type="ORF">K466DRAFT_658955</name>
</gene>
<feature type="signal peptide" evidence="3">
    <location>
        <begin position="1"/>
        <end position="24"/>
    </location>
</feature>
<feature type="transmembrane region" description="Helical" evidence="2">
    <location>
        <begin position="547"/>
        <end position="569"/>
    </location>
</feature>
<dbReference type="PANTHER" id="PTHR31685">
    <property type="entry name" value="INTEGRAL MEMBRANE PROTEIN (AFU_ORTHOLOGUE AFUA_6G12730)-RELATED"/>
    <property type="match status" value="1"/>
</dbReference>
<evidence type="ECO:0000313" key="7">
    <source>
        <dbReference type="Proteomes" id="UP000308197"/>
    </source>
</evidence>
<evidence type="ECO:0000259" key="5">
    <source>
        <dbReference type="Pfam" id="PF10355"/>
    </source>
</evidence>
<dbReference type="Proteomes" id="UP000308197">
    <property type="component" value="Unassembled WGS sequence"/>
</dbReference>
<sequence length="657" mass="72804">MRLPRARVAFLVPALAAALAAASAVPCSDSPSLDCISYTEPLLIPRDGDHAHGHGGHHAAPIIELNETEVTMYHAPTAPSYYWTDIMESHGDEKRYPGLMGLHALFMSSAFFGALPIGIALRSVKHAWHGVTVLVFYGLVVLGLSTSAVYRKLTPNMYEGSKHGSQGYLFLACAVALSALDVLSFVWRLVSYVGSIRRGEDRFAFKTLWTYVFLDRDDHVSGASAEYTNLVEDHEEFEEAVLKAKDLDEEEHEPESEPLHVRRDRVVEPIQIDLDLHAHHDTVHWAHGVGRHVRRTSYPQSAGSERTLFGPHSPRRSDDSLHESGHVYPWQGKDKRAVLRVVGRAAFATAERSLVFAGLMQVITGIVVYTGGCRGNYINGCLAHLIKGGIFWCYGLVTFARFLGSFSELGWAWNRAPRHHGSYPTAEFVESLVIFLYGITNTWMERFGAHPGDPYTTKQMQHISIAVMFWFAGLVGMGIESKRIRRWLAAGATAAVPAVDRSQEVVAEPPSYAASFNPFPALCIGITGAAMSAHFQTYLFQVQIHMVWGYLLSGFAVLRCLTYFFLWLGPPRSILPSRPPTEALASFLLACGGLEFMFSTEELTIAAMRQGRDDVMMFLNVGVAITCLAFCWTLFIVGFKGWLKSRTQGAIKFHSSA</sequence>
<dbReference type="InterPro" id="IPR018825">
    <property type="entry name" value="DUF2427"/>
</dbReference>
<evidence type="ECO:0000256" key="1">
    <source>
        <dbReference type="SAM" id="MobiDB-lite"/>
    </source>
</evidence>
<feature type="transmembrane region" description="Helical" evidence="2">
    <location>
        <begin position="460"/>
        <end position="479"/>
    </location>
</feature>
<keyword evidence="3" id="KW-0732">Signal</keyword>
<keyword evidence="2" id="KW-0472">Membrane</keyword>
<feature type="transmembrane region" description="Helical" evidence="2">
    <location>
        <begin position="377"/>
        <end position="400"/>
    </location>
</feature>
<feature type="chain" id="PRO_5022974579" description="Cytoplasmic protein" evidence="3">
    <location>
        <begin position="25"/>
        <end position="657"/>
    </location>
</feature>
<feature type="transmembrane region" description="Helical" evidence="2">
    <location>
        <begin position="618"/>
        <end position="639"/>
    </location>
</feature>
<feature type="transmembrane region" description="Helical" evidence="2">
    <location>
        <begin position="354"/>
        <end position="371"/>
    </location>
</feature>
<keyword evidence="7" id="KW-1185">Reference proteome</keyword>
<dbReference type="STRING" id="1314778.A0A5C3PTK0"/>
<name>A0A5C3PTK0_9APHY</name>
<feature type="transmembrane region" description="Helical" evidence="2">
    <location>
        <begin position="100"/>
        <end position="121"/>
    </location>
</feature>
<feature type="transmembrane region" description="Helical" evidence="2">
    <location>
        <begin position="421"/>
        <end position="440"/>
    </location>
</feature>
<dbReference type="AlphaFoldDB" id="A0A5C3PTK0"/>
<dbReference type="InParanoid" id="A0A5C3PTK0"/>